<evidence type="ECO:0000256" key="1">
    <source>
        <dbReference type="SAM" id="SignalP"/>
    </source>
</evidence>
<proteinExistence type="predicted"/>
<name>A0A0E9UVS7_ANGAN</name>
<evidence type="ECO:0000313" key="2">
    <source>
        <dbReference type="EMBL" id="JAH69280.1"/>
    </source>
</evidence>
<sequence>MFCFHKLLDFWIFLFPVSLKFFPCVFECCPARLFVPFCPVFK</sequence>
<protein>
    <submittedName>
        <fullName evidence="2">Uncharacterized protein</fullName>
    </submittedName>
</protein>
<dbReference type="EMBL" id="GBXM01039297">
    <property type="protein sequence ID" value="JAH69280.1"/>
    <property type="molecule type" value="Transcribed_RNA"/>
</dbReference>
<feature type="chain" id="PRO_5002433390" evidence="1">
    <location>
        <begin position="20"/>
        <end position="42"/>
    </location>
</feature>
<keyword evidence="1" id="KW-0732">Signal</keyword>
<organism evidence="2">
    <name type="scientific">Anguilla anguilla</name>
    <name type="common">European freshwater eel</name>
    <name type="synonym">Muraena anguilla</name>
    <dbReference type="NCBI Taxonomy" id="7936"/>
    <lineage>
        <taxon>Eukaryota</taxon>
        <taxon>Metazoa</taxon>
        <taxon>Chordata</taxon>
        <taxon>Craniata</taxon>
        <taxon>Vertebrata</taxon>
        <taxon>Euteleostomi</taxon>
        <taxon>Actinopterygii</taxon>
        <taxon>Neopterygii</taxon>
        <taxon>Teleostei</taxon>
        <taxon>Anguilliformes</taxon>
        <taxon>Anguillidae</taxon>
        <taxon>Anguilla</taxon>
    </lineage>
</organism>
<reference evidence="2" key="1">
    <citation type="submission" date="2014-11" db="EMBL/GenBank/DDBJ databases">
        <authorList>
            <person name="Amaro Gonzalez C."/>
        </authorList>
    </citation>
    <scope>NUCLEOTIDE SEQUENCE</scope>
</reference>
<reference evidence="2" key="2">
    <citation type="journal article" date="2015" name="Fish Shellfish Immunol.">
        <title>Early steps in the European eel (Anguilla anguilla)-Vibrio vulnificus interaction in the gills: Role of the RtxA13 toxin.</title>
        <authorList>
            <person name="Callol A."/>
            <person name="Pajuelo D."/>
            <person name="Ebbesson L."/>
            <person name="Teles M."/>
            <person name="MacKenzie S."/>
            <person name="Amaro C."/>
        </authorList>
    </citation>
    <scope>NUCLEOTIDE SEQUENCE</scope>
</reference>
<accession>A0A0E9UVS7</accession>
<dbReference type="AlphaFoldDB" id="A0A0E9UVS7"/>
<feature type="signal peptide" evidence="1">
    <location>
        <begin position="1"/>
        <end position="19"/>
    </location>
</feature>